<accession>A0A177N684</accession>
<gene>
    <name evidence="1" type="ORF">A1359_13680</name>
</gene>
<evidence type="ECO:0000313" key="2">
    <source>
        <dbReference type="Proteomes" id="UP000078476"/>
    </source>
</evidence>
<reference evidence="1 2" key="1">
    <citation type="submission" date="2016-03" db="EMBL/GenBank/DDBJ databases">
        <authorList>
            <person name="Ploux O."/>
        </authorList>
    </citation>
    <scope>NUCLEOTIDE SEQUENCE [LARGE SCALE GENOMIC DNA]</scope>
    <source>
        <strain evidence="1 2">R-45370</strain>
    </source>
</reference>
<dbReference type="SUPFAM" id="SSF53335">
    <property type="entry name" value="S-adenosyl-L-methionine-dependent methyltransferases"/>
    <property type="match status" value="1"/>
</dbReference>
<sequence>MRWCALKHNVLWSIFDRYRWSVFNRRQQVALLDEINSIQTINSQHEDRVGRGYEYFLGKFGWQTVGEFDMPKSNVNLIAEMIVTKAKSMTLVAARAECLNLSQN</sequence>
<dbReference type="Proteomes" id="UP000078476">
    <property type="component" value="Unassembled WGS sequence"/>
</dbReference>
<dbReference type="AlphaFoldDB" id="A0A177N684"/>
<dbReference type="InterPro" id="IPR029063">
    <property type="entry name" value="SAM-dependent_MTases_sf"/>
</dbReference>
<name>A0A177N684_9GAMM</name>
<protein>
    <submittedName>
        <fullName evidence="1">Uncharacterized protein</fullName>
    </submittedName>
</protein>
<organism evidence="1 2">
    <name type="scientific">Methylomonas lenta</name>
    <dbReference type="NCBI Taxonomy" id="980561"/>
    <lineage>
        <taxon>Bacteria</taxon>
        <taxon>Pseudomonadati</taxon>
        <taxon>Pseudomonadota</taxon>
        <taxon>Gammaproteobacteria</taxon>
        <taxon>Methylococcales</taxon>
        <taxon>Methylococcaceae</taxon>
        <taxon>Methylomonas</taxon>
    </lineage>
</organism>
<evidence type="ECO:0000313" key="1">
    <source>
        <dbReference type="EMBL" id="OAI12729.1"/>
    </source>
</evidence>
<comment type="caution">
    <text evidence="1">The sequence shown here is derived from an EMBL/GenBank/DDBJ whole genome shotgun (WGS) entry which is preliminary data.</text>
</comment>
<proteinExistence type="predicted"/>
<keyword evidence="2" id="KW-1185">Reference proteome</keyword>
<dbReference type="STRING" id="980561.A1359_13680"/>
<dbReference type="EMBL" id="LUUI01000127">
    <property type="protein sequence ID" value="OAI12729.1"/>
    <property type="molecule type" value="Genomic_DNA"/>
</dbReference>